<reference evidence="2" key="2">
    <citation type="submission" date="2021-02" db="EMBL/GenBank/DDBJ databases">
        <authorList>
            <person name="Kimball J.A."/>
            <person name="Haas M.W."/>
            <person name="Macchietto M."/>
            <person name="Kono T."/>
            <person name="Duquette J."/>
            <person name="Shao M."/>
        </authorList>
    </citation>
    <scope>NUCLEOTIDE SEQUENCE</scope>
    <source>
        <tissue evidence="2">Fresh leaf tissue</tissue>
    </source>
</reference>
<evidence type="ECO:0000313" key="2">
    <source>
        <dbReference type="EMBL" id="KAG8061850.1"/>
    </source>
</evidence>
<dbReference type="Proteomes" id="UP000729402">
    <property type="component" value="Unassembled WGS sequence"/>
</dbReference>
<sequence length="82" mass="9706">MHIHVVIKRRHVRQYACMVVPYVLVLFTPVCIVPHKNINMYASFIINCISFILDSFLATHTKKMWDVCLIEEENYKIIIRKG</sequence>
<evidence type="ECO:0000256" key="1">
    <source>
        <dbReference type="SAM" id="Phobius"/>
    </source>
</evidence>
<name>A0A8J5RN73_ZIZPA</name>
<feature type="transmembrane region" description="Helical" evidence="1">
    <location>
        <begin position="38"/>
        <end position="57"/>
    </location>
</feature>
<accession>A0A8J5RN73</accession>
<reference evidence="2" key="1">
    <citation type="journal article" date="2021" name="bioRxiv">
        <title>Whole Genome Assembly and Annotation of Northern Wild Rice, Zizania palustris L., Supports a Whole Genome Duplication in the Zizania Genus.</title>
        <authorList>
            <person name="Haas M."/>
            <person name="Kono T."/>
            <person name="Macchietto M."/>
            <person name="Millas R."/>
            <person name="McGilp L."/>
            <person name="Shao M."/>
            <person name="Duquette J."/>
            <person name="Hirsch C.N."/>
            <person name="Kimball J."/>
        </authorList>
    </citation>
    <scope>NUCLEOTIDE SEQUENCE</scope>
    <source>
        <tissue evidence="2">Fresh leaf tissue</tissue>
    </source>
</reference>
<comment type="caution">
    <text evidence="2">The sequence shown here is derived from an EMBL/GenBank/DDBJ whole genome shotgun (WGS) entry which is preliminary data.</text>
</comment>
<proteinExistence type="predicted"/>
<keyword evidence="1" id="KW-0472">Membrane</keyword>
<dbReference type="EMBL" id="JAAALK010000286">
    <property type="protein sequence ID" value="KAG8061850.1"/>
    <property type="molecule type" value="Genomic_DNA"/>
</dbReference>
<feature type="transmembrane region" description="Helical" evidence="1">
    <location>
        <begin position="12"/>
        <end position="32"/>
    </location>
</feature>
<dbReference type="AlphaFoldDB" id="A0A8J5RN73"/>
<keyword evidence="1" id="KW-1133">Transmembrane helix</keyword>
<protein>
    <submittedName>
        <fullName evidence="2">Uncharacterized protein</fullName>
    </submittedName>
</protein>
<keyword evidence="1" id="KW-0812">Transmembrane</keyword>
<gene>
    <name evidence="2" type="ORF">GUJ93_ZPchr0003g16716</name>
</gene>
<organism evidence="2 3">
    <name type="scientific">Zizania palustris</name>
    <name type="common">Northern wild rice</name>
    <dbReference type="NCBI Taxonomy" id="103762"/>
    <lineage>
        <taxon>Eukaryota</taxon>
        <taxon>Viridiplantae</taxon>
        <taxon>Streptophyta</taxon>
        <taxon>Embryophyta</taxon>
        <taxon>Tracheophyta</taxon>
        <taxon>Spermatophyta</taxon>
        <taxon>Magnoliopsida</taxon>
        <taxon>Liliopsida</taxon>
        <taxon>Poales</taxon>
        <taxon>Poaceae</taxon>
        <taxon>BOP clade</taxon>
        <taxon>Oryzoideae</taxon>
        <taxon>Oryzeae</taxon>
        <taxon>Zizaniinae</taxon>
        <taxon>Zizania</taxon>
    </lineage>
</organism>
<evidence type="ECO:0000313" key="3">
    <source>
        <dbReference type="Proteomes" id="UP000729402"/>
    </source>
</evidence>
<keyword evidence="3" id="KW-1185">Reference proteome</keyword>